<evidence type="ECO:0000256" key="1">
    <source>
        <dbReference type="SAM" id="Phobius"/>
    </source>
</evidence>
<keyword evidence="3" id="KW-1185">Reference proteome</keyword>
<keyword evidence="1" id="KW-1133">Transmembrane helix</keyword>
<dbReference type="RefSeq" id="WP_345196535.1">
    <property type="nucleotide sequence ID" value="NZ_BAABFL010000390.1"/>
</dbReference>
<protein>
    <submittedName>
        <fullName evidence="2">Uncharacterized protein</fullName>
    </submittedName>
</protein>
<dbReference type="Proteomes" id="UP001500604">
    <property type="component" value="Unassembled WGS sequence"/>
</dbReference>
<name>A0ABP8V4N9_9GAMM</name>
<keyword evidence="1" id="KW-0472">Membrane</keyword>
<evidence type="ECO:0000313" key="2">
    <source>
        <dbReference type="EMBL" id="GAA4650369.1"/>
    </source>
</evidence>
<feature type="transmembrane region" description="Helical" evidence="1">
    <location>
        <begin position="32"/>
        <end position="53"/>
    </location>
</feature>
<sequence>MFRLFWCLLLTALPIVFLLINADPNILKSFPVLIIVLIMPVFFVAAVKTLQYLNQNYGRIMAHQREQDKRLGLEDEETVMAAPQTA</sequence>
<proteinExistence type="predicted"/>
<keyword evidence="1" id="KW-0812">Transmembrane</keyword>
<accession>A0ABP8V4N9</accession>
<gene>
    <name evidence="2" type="ORF">GCM10023116_26520</name>
</gene>
<reference evidence="3" key="1">
    <citation type="journal article" date="2019" name="Int. J. Syst. Evol. Microbiol.">
        <title>The Global Catalogue of Microorganisms (GCM) 10K type strain sequencing project: providing services to taxonomists for standard genome sequencing and annotation.</title>
        <authorList>
            <consortium name="The Broad Institute Genomics Platform"/>
            <consortium name="The Broad Institute Genome Sequencing Center for Infectious Disease"/>
            <person name="Wu L."/>
            <person name="Ma J."/>
        </authorList>
    </citation>
    <scope>NUCLEOTIDE SEQUENCE [LARGE SCALE GENOMIC DNA]</scope>
    <source>
        <strain evidence="3">JCM 17805</strain>
    </source>
</reference>
<dbReference type="EMBL" id="BAABFL010000390">
    <property type="protein sequence ID" value="GAA4650369.1"/>
    <property type="molecule type" value="Genomic_DNA"/>
</dbReference>
<evidence type="ECO:0000313" key="3">
    <source>
        <dbReference type="Proteomes" id="UP001500604"/>
    </source>
</evidence>
<comment type="caution">
    <text evidence="2">The sequence shown here is derived from an EMBL/GenBank/DDBJ whole genome shotgun (WGS) entry which is preliminary data.</text>
</comment>
<organism evidence="2 3">
    <name type="scientific">Kistimonas scapharcae</name>
    <dbReference type="NCBI Taxonomy" id="1036133"/>
    <lineage>
        <taxon>Bacteria</taxon>
        <taxon>Pseudomonadati</taxon>
        <taxon>Pseudomonadota</taxon>
        <taxon>Gammaproteobacteria</taxon>
        <taxon>Oceanospirillales</taxon>
        <taxon>Endozoicomonadaceae</taxon>
        <taxon>Kistimonas</taxon>
    </lineage>
</organism>